<feature type="domain" description="C2" evidence="10">
    <location>
        <begin position="404"/>
        <end position="535"/>
    </location>
</feature>
<dbReference type="GO" id="GO:0046872">
    <property type="term" value="F:metal ion binding"/>
    <property type="evidence" value="ECO:0007669"/>
    <property type="project" value="UniProtKB-KW"/>
</dbReference>
<sequence>MEVIGENNDESTSDMPRTQIISDENAMLLNAKVTFRGINLWSNNIRIRDGTANFVARGNKPKKFNFNLATMLVPDDKLRVEFYTIHPKKKRKKLIAIFELILESLIDSKYIDLPEENLSDPNHYLLQSTVQLKIYYTPPDIDKQLAALGYGNTIELIDWRSVFDEEGRHGGHRYRHVHSKHDGRLTKFRTKLAGRADDADTDSYSDEDFEESQDSENKIGPVDENTKIRMQHNDLELLEKGLGRYIGDIYEVTEWQVMIHVLQGRDFPGLNINPYVSVQIDDQKRYTNIQKSSNSPYFGEFFTFDFKLPATKFMEKVIFIKVHDAVRIVSTFTDTAPIGIFRLDLATVFNEKGHAFERKWAQLSNPENIAAPCGHLLLSISVTQRGVSTRNVVSEEAHEDDEFKPSKTLVPAAMPRHLFPMQLKIIFFTATELPEMMTDFLASVSKKFLQSETWEPVDPYVEVTYDAMTATTDTRNGTTPVWGEGLYFIGRFPPLARIIKITLKDRAAVQKDRIISSLSIDVFLISESNPSAGFLPTLGPTWMFLYGSPREYTISKDKDGLSEGMGEAVCYKGRILMAIECHPVTGENTPNMNIQKETGIEFPAAHIFPMKRSFLLFGCIYDVSMIDKSFGSGKISFELSIGPSGYLNPQQLAAANHNPVSSLTRAYPCISIDNNKDYFRLPIDLQKPILFTKYIFHDYIYRMTLSNRLKYASEYLYKQIREFESKINSKMSNEILREEYKKIEHYVHTLPCGCAEETKDENFGTATIVHPSLYELLNSFQPTVKMNPLDLKRYKKILHNIQAIKTLVSKSVNFDELKPYEIVKDLNKVARAFQQMATDPQPSLPDIFLWMIYDLKRVAYARFQPEDLLFNFCKGEKGLYNGHVRTVFLKTPRSTDKPLNASTNAKVQIYLWLGIEEYEPLIFKRLPAGFDMPSLPLSPQVKSIRYNGRAYYELRCHCYKARTLIAADETGLSDPYLSITVGNETQTTPVILESLCPQWHITLVFRNLIHVGTRETAEEIIGNVVVECYDYDENGDPDLIGRFYTTAKLDLFNINNPMPKSLFKWYAFKLGEKQAGELLAVFELVEVNPETREAETTFELEEIPITTDNYPPTRYITKIVKNEIYAIPLLLIPAFKTYQIEIMFWGLRECRTINLQPIQQAEVTIECAGARITRTIKNVQKNPNFESSPTEADKYTLRVNLPDDDNFWPHLSILCVQHRLFGMKEIIGNLVVTNLQKYLEKPTHLSTSSGQAIADAVNELSKRIPFNFNRVRKSIIDAYEAALTAQGDSLARTKLVEFDSNADRNRHDSDSQAPIIHADSLEQGKTEGDESGGKLDAEKHGLKKTNSAAESSNDRTHENEPLTTLEKIKINDMEKAAGWWHKYYASKAKLKLIKRCAIDMDEGLPDSCDAYAEFFEDEAAFVSRKRWNLWNRAKKIFLHVGKAQKTLRTLAAERMARLENSEKSKSAFDENLDFIETERLKELTLLQTFDIIETELENVHDYEGFNDCLDSFPIYKGKGSSRSDEVTDEKRIYTKFKGGDSPDFIGRFSTTAKLDLFNRDNSTLQSILKWYEFKLGEKKTGELLAIFELVEINPKTREAETTFKLKEIPITTDNYPPTSYITKIMKNKIYQIPLSLIPAVKTYQIEIMFWGLRECRTLNLQSIQEAEVTIECAGARVTRTIKNVQKYPNFESSPTEPDTYTLLLNLPNDDKFWPHLSILCVQHRLFGMKEIAGNLVVTNLQKYLEKPRHLLIPNDQAAADAVNELSKRIPYNFTRVRRSVINAYEASLAIQNESLGKTKLVKFQSNAGRHRDDNDSQASIIHADSLGQGKKGSDESGRKSDKEEEDGLRESDSIAESPNNRKHENEPLTTLEKIKRNDMEKTAGWWHKYYASKAKLKLMRRYAIDMGESLKDSYDTCAEFFEDESTLGSRKGLKLWNRAKRILLHVGKAQKILRNLAAERMERLEDSEKSKSAVDESLELIETNRLKELTLLQTFDIIETELENVYDYEGFNDCLDTFPLYRGKGLSRSDEVGDEKRIYAKFKGKFRIQEISRNGTNCMSPMSINRTLSNPQMKALSRSKNSSNMPTNQLMLQLDFNKNPITLKCRLYLIKALLYRSWDPSGKADPFIKIKLNNDTIIDDVDGKLPNTLEPIFGKSYEFDVQLPFQSLIRIQIWDWDMTSFNDMVGETKIDIENRWFSCHRATCGLPKRYDSAGYNTWRDTKKPTIILTELCRTTNINVPDYAADFRSVTVDDKIFECDPECIEFVMHTKSSVDILYRKAYHESTEEYIRQNTALAALHAWGRKINQKCALVAEHIECRSLFNPEFPGIEQGKLEMWLDFFPMSRSPSNAMIDITPPKPTSYQLRIIIWNTTDVELDDQNFLTGEKTSDIYVTAWILGERVDAQQTDIHYRSLTGEGNFNWRFLFDFDYLDIEEKIVFQAKDSVFQLGNTTKKIPPKIIIRVYDADFFSADDFLGECVLNLTHVPLGTKVPNKCKADILLNPKHRAINLFATKRIAGWWPMIAPLKEGEIRDKTLLGGKFEAEFSLVTAEEAEKNPVGKAREPPQPLEKPNRPTTSFLWFTSPWKTLRYVVWRNFKWAIILGVLIFIGVIFLLLAIWTIPGEIKTREAETTFKLKEIPITTDNYPPTNYITKIMKNKIYQIPSLLIPAVKTYQIEIMFWGLREYRTLNLQSIQEAEVTIECAGARATRTIKNVQKYPNFESSPTEADTYALLLNLPNDDKFWPHLSIRCVQHRLFGMKEIAGNLVVTNLQKYLEKPIHRSTPNDQAAADAVNELSKRIPYNFTRVRRSIIDAYEASLTPQNESLGKTKLVKFESNAGRDREDGDSQASIIHADSLGQGKKESDESGRKSDKEEEDGLRESDLTSESPSNRKHGNESLTTLEKIKINDMEKTAGWWHKYYASKAKLKLMRRCAIDMDESLKDRYDAYAGFFEDKSTLGLRKGLKLWNRAKKIFLHVGKAQKILRNLAAERMEWLEDSEKSKSVVDESLELIETNRLKELTLLQTFDIIETELENVYDYEGFNDCLDTFPLYRGKGSSRSDEVGDEKRVYAKFKGKFRIQEISRNGTNCMPPMSINRALSNPQMKTLLKSKSNSNIPTNQLMLQLDFNKNPITLKCRLYIIKALLYRSWDPSGKADPFIKIVLNNDTIIDDVDGKLPNTLEPIFGKSYEFDVQLPFQSLIRIQIWDWDMTSFNDMGKFRIQEIPMNRTNSIHRMSINPALLYPEMKPFLQSKNDSNMSTNQLMLQLDFNKNPITLKCRLYIIKALLYRGSDRSGKADPFIKIALNNETIIDDVNGKLQNTLEPTFGKSFEFDVQLPIRSLLGIQIWDWDMTSSNDIIAETKIDIENRWLSCHRATCGLAKRYDSAGYNTWRDTKKPAIILTELCRTTNINVPIYAENFRSVSVGNETFECDPACVEFITNTKSPTDTLHRKAHHESPEEYIRQNTALAALHAWGRKINPKCALVAEHIECRSLFNPEFPEIEQGKLEMWLDFFPMSRPPSSAMTDITPPKPTSYQLRVTIWNTTDVELNDESLLTGEKTSDIYVKAWIIGEAVDAQLTDTHYRSLTGEGNFNWRFVFDFNYLDIEEKVVFEAKDSVFQVGNTTKKIPPRIIIRVYDADFFSADNFLGECIFNLTHIPIGAQVSKKCKADILLNPKQKAINLFGKKRITGWWPMIAPLKEDEIRDKTLLGGKLEAELSLITAEEAERNPVGKARAEPQPLEEPNRPKTSFLWFTSPWKTFRYIVWRNFKWAIILGIFLFIGVIFLLLAVWTLPGEIVSQIDDLYKDCNGIKLFLLDNEDVMRPTMNYIQTYMKDIGTADSNNKDETS</sequence>
<dbReference type="SMART" id="SM00239">
    <property type="entry name" value="C2"/>
    <property type="match status" value="8"/>
</dbReference>
<feature type="compositionally biased region" description="Basic and acidic residues" evidence="8">
    <location>
        <begin position="1831"/>
        <end position="1852"/>
    </location>
</feature>
<feature type="domain" description="C2" evidence="10">
    <location>
        <begin position="2086"/>
        <end position="2205"/>
    </location>
</feature>
<evidence type="ECO:0000256" key="8">
    <source>
        <dbReference type="SAM" id="MobiDB-lite"/>
    </source>
</evidence>
<evidence type="ECO:0000256" key="6">
    <source>
        <dbReference type="ARBA" id="ARBA00022989"/>
    </source>
</evidence>
<keyword evidence="6 9" id="KW-1133">Transmembrane helix</keyword>
<feature type="region of interest" description="Disordered" evidence="8">
    <location>
        <begin position="1301"/>
        <end position="1362"/>
    </location>
</feature>
<feature type="domain" description="C2" evidence="10">
    <location>
        <begin position="3256"/>
        <end position="3375"/>
    </location>
</feature>
<feature type="region of interest" description="Disordered" evidence="8">
    <location>
        <begin position="194"/>
        <end position="221"/>
    </location>
</feature>
<dbReference type="PANTHER" id="PTHR12546:SF60">
    <property type="entry name" value="MISFIRE, ISOFORM F"/>
    <property type="match status" value="1"/>
</dbReference>
<feature type="domain" description="C2" evidence="10">
    <location>
        <begin position="2344"/>
        <end position="2495"/>
    </location>
</feature>
<protein>
    <recommendedName>
        <fullName evidence="10">C2 domain-containing protein</fullName>
    </recommendedName>
</protein>
<dbReference type="PANTHER" id="PTHR12546">
    <property type="entry name" value="FER-1-LIKE"/>
    <property type="match status" value="1"/>
</dbReference>
<dbReference type="InterPro" id="IPR037724">
    <property type="entry name" value="C2E_Ferlin"/>
</dbReference>
<evidence type="ECO:0000256" key="2">
    <source>
        <dbReference type="ARBA" id="ARBA00022692"/>
    </source>
</evidence>
<dbReference type="Pfam" id="PF00168">
    <property type="entry name" value="C2"/>
    <property type="match status" value="8"/>
</dbReference>
<keyword evidence="4" id="KW-0677">Repeat</keyword>
<evidence type="ECO:0000256" key="7">
    <source>
        <dbReference type="ARBA" id="ARBA00023136"/>
    </source>
</evidence>
<dbReference type="InterPro" id="IPR055072">
    <property type="entry name" value="Ferlin_DSRM"/>
</dbReference>
<proteinExistence type="predicted"/>
<feature type="domain" description="C2" evidence="10">
    <location>
        <begin position="3515"/>
        <end position="3664"/>
    </location>
</feature>
<dbReference type="GO" id="GO:0016020">
    <property type="term" value="C:membrane"/>
    <property type="evidence" value="ECO:0007669"/>
    <property type="project" value="UniProtKB-SubCell"/>
</dbReference>
<feature type="compositionally biased region" description="Basic and acidic residues" evidence="8">
    <location>
        <begin position="1352"/>
        <end position="1362"/>
    </location>
</feature>
<comment type="subcellular location">
    <subcellularLocation>
        <location evidence="1">Membrane</location>
        <topology evidence="1">Single-pass membrane protein</topology>
    </subcellularLocation>
</comment>
<dbReference type="InterPro" id="IPR032362">
    <property type="entry name" value="Ferlin_C"/>
</dbReference>
<dbReference type="CDD" id="cd04037">
    <property type="entry name" value="C2E_Ferlin"/>
    <property type="match status" value="2"/>
</dbReference>
<dbReference type="CDD" id="cd08374">
    <property type="entry name" value="C2F_Ferlin"/>
    <property type="match status" value="2"/>
</dbReference>
<keyword evidence="5" id="KW-0106">Calcium</keyword>
<dbReference type="EMBL" id="CAJNOU010000461">
    <property type="protein sequence ID" value="CAF1004377.1"/>
    <property type="molecule type" value="Genomic_DNA"/>
</dbReference>
<dbReference type="InterPro" id="IPR000008">
    <property type="entry name" value="C2_dom"/>
</dbReference>
<gene>
    <name evidence="11" type="ORF">SEV965_LOCUS10954</name>
</gene>
<feature type="transmembrane region" description="Helical" evidence="9">
    <location>
        <begin position="3767"/>
        <end position="3789"/>
    </location>
</feature>
<accession>A0A814H3D4</accession>
<evidence type="ECO:0000313" key="12">
    <source>
        <dbReference type="Proteomes" id="UP000663889"/>
    </source>
</evidence>
<feature type="compositionally biased region" description="Acidic residues" evidence="8">
    <location>
        <begin position="199"/>
        <end position="214"/>
    </location>
</feature>
<dbReference type="CDD" id="cd00030">
    <property type="entry name" value="C2"/>
    <property type="match status" value="1"/>
</dbReference>
<dbReference type="GO" id="GO:0007009">
    <property type="term" value="P:plasma membrane organization"/>
    <property type="evidence" value="ECO:0007669"/>
    <property type="project" value="TreeGrafter"/>
</dbReference>
<feature type="compositionally biased region" description="Basic and acidic residues" evidence="8">
    <location>
        <begin position="2858"/>
        <end position="2881"/>
    </location>
</feature>
<keyword evidence="7 9" id="KW-0472">Membrane</keyword>
<feature type="domain" description="C2" evidence="10">
    <location>
        <begin position="234"/>
        <end position="358"/>
    </location>
</feature>
<feature type="compositionally biased region" description="Basic and acidic residues" evidence="8">
    <location>
        <begin position="1301"/>
        <end position="1310"/>
    </location>
</feature>
<feature type="region of interest" description="Disordered" evidence="8">
    <location>
        <begin position="1806"/>
        <end position="1873"/>
    </location>
</feature>
<evidence type="ECO:0000256" key="4">
    <source>
        <dbReference type="ARBA" id="ARBA00022737"/>
    </source>
</evidence>
<dbReference type="SMART" id="SM01201">
    <property type="entry name" value="FerB"/>
    <property type="match status" value="1"/>
</dbReference>
<keyword evidence="3" id="KW-0479">Metal-binding</keyword>
<dbReference type="InterPro" id="IPR012561">
    <property type="entry name" value="Ferlin_B-domain"/>
</dbReference>
<feature type="compositionally biased region" description="Basic and acidic residues" evidence="8">
    <location>
        <begin position="1859"/>
        <end position="1873"/>
    </location>
</feature>
<evidence type="ECO:0000313" key="11">
    <source>
        <dbReference type="EMBL" id="CAF1004377.1"/>
    </source>
</evidence>
<dbReference type="InterPro" id="IPR037725">
    <property type="entry name" value="C2F_Ferlin"/>
</dbReference>
<dbReference type="Pfam" id="PF08150">
    <property type="entry name" value="FerB"/>
    <property type="match status" value="1"/>
</dbReference>
<dbReference type="SMART" id="SM01202">
    <property type="entry name" value="FerI"/>
    <property type="match status" value="1"/>
</dbReference>
<evidence type="ECO:0000256" key="1">
    <source>
        <dbReference type="ARBA" id="ARBA00004167"/>
    </source>
</evidence>
<dbReference type="SUPFAM" id="SSF49562">
    <property type="entry name" value="C2 domain (Calcium/lipid-binding domain, CaLB)"/>
    <property type="match status" value="8"/>
</dbReference>
<evidence type="ECO:0000256" key="9">
    <source>
        <dbReference type="SAM" id="Phobius"/>
    </source>
</evidence>
<feature type="domain" description="C2" evidence="10">
    <location>
        <begin position="3115"/>
        <end position="3233"/>
    </location>
</feature>
<dbReference type="PROSITE" id="PS50004">
    <property type="entry name" value="C2"/>
    <property type="match status" value="8"/>
</dbReference>
<feature type="compositionally biased region" description="Basic and acidic residues" evidence="8">
    <location>
        <begin position="1319"/>
        <end position="1340"/>
    </location>
</feature>
<evidence type="ECO:0000256" key="5">
    <source>
        <dbReference type="ARBA" id="ARBA00022837"/>
    </source>
</evidence>
<dbReference type="InterPro" id="IPR012968">
    <property type="entry name" value="FerIin_dom"/>
</dbReference>
<feature type="domain" description="C2" evidence="10">
    <location>
        <begin position="931"/>
        <end position="1066"/>
    </location>
</feature>
<dbReference type="InterPro" id="IPR037721">
    <property type="entry name" value="Ferlin"/>
</dbReference>
<feature type="transmembrane region" description="Helical" evidence="9">
    <location>
        <begin position="2597"/>
        <end position="2617"/>
    </location>
</feature>
<dbReference type="Gene3D" id="2.60.40.150">
    <property type="entry name" value="C2 domain"/>
    <property type="match status" value="8"/>
</dbReference>
<feature type="region of interest" description="Disordered" evidence="8">
    <location>
        <begin position="2835"/>
        <end position="2897"/>
    </location>
</feature>
<dbReference type="InterPro" id="IPR035892">
    <property type="entry name" value="C2_domain_sf"/>
</dbReference>
<dbReference type="Proteomes" id="UP000663889">
    <property type="component" value="Unassembled WGS sequence"/>
</dbReference>
<organism evidence="11 12">
    <name type="scientific">Rotaria sordida</name>
    <dbReference type="NCBI Taxonomy" id="392033"/>
    <lineage>
        <taxon>Eukaryota</taxon>
        <taxon>Metazoa</taxon>
        <taxon>Spiralia</taxon>
        <taxon>Gnathifera</taxon>
        <taxon>Rotifera</taxon>
        <taxon>Eurotatoria</taxon>
        <taxon>Bdelloidea</taxon>
        <taxon>Philodinida</taxon>
        <taxon>Philodinidae</taxon>
        <taxon>Rotaria</taxon>
    </lineage>
</organism>
<keyword evidence="2 9" id="KW-0812">Transmembrane</keyword>
<evidence type="ECO:0000259" key="10">
    <source>
        <dbReference type="PROSITE" id="PS50004"/>
    </source>
</evidence>
<name>A0A814H3D4_9BILA</name>
<reference evidence="11" key="1">
    <citation type="submission" date="2021-02" db="EMBL/GenBank/DDBJ databases">
        <authorList>
            <person name="Nowell W R."/>
        </authorList>
    </citation>
    <scope>NUCLEOTIDE SEQUENCE</scope>
</reference>
<evidence type="ECO:0000256" key="3">
    <source>
        <dbReference type="ARBA" id="ARBA00022723"/>
    </source>
</evidence>
<comment type="caution">
    <text evidence="11">The sequence shown here is derived from an EMBL/GenBank/DDBJ whole genome shotgun (WGS) entry which is preliminary data.</text>
</comment>
<dbReference type="Pfam" id="PF16165">
    <property type="entry name" value="Ferlin_C"/>
    <property type="match status" value="2"/>
</dbReference>
<dbReference type="Pfam" id="PF22901">
    <property type="entry name" value="dsrm_Ferlin"/>
    <property type="match status" value="2"/>
</dbReference>